<reference evidence="2 3" key="1">
    <citation type="submission" date="2024-11" db="EMBL/GenBank/DDBJ databases">
        <title>Chromosome-level genome assembly of the freshwater bivalve Anodonta woodiana.</title>
        <authorList>
            <person name="Chen X."/>
        </authorList>
    </citation>
    <scope>NUCLEOTIDE SEQUENCE [LARGE SCALE GENOMIC DNA]</scope>
    <source>
        <strain evidence="2">MN2024</strain>
        <tissue evidence="2">Gills</tissue>
    </source>
</reference>
<accession>A0ABD3X8U3</accession>
<evidence type="ECO:0000313" key="3">
    <source>
        <dbReference type="Proteomes" id="UP001634394"/>
    </source>
</evidence>
<comment type="caution">
    <text evidence="2">The sequence shown here is derived from an EMBL/GenBank/DDBJ whole genome shotgun (WGS) entry which is preliminary data.</text>
</comment>
<organism evidence="2 3">
    <name type="scientific">Sinanodonta woodiana</name>
    <name type="common">Chinese pond mussel</name>
    <name type="synonym">Anodonta woodiana</name>
    <dbReference type="NCBI Taxonomy" id="1069815"/>
    <lineage>
        <taxon>Eukaryota</taxon>
        <taxon>Metazoa</taxon>
        <taxon>Spiralia</taxon>
        <taxon>Lophotrochozoa</taxon>
        <taxon>Mollusca</taxon>
        <taxon>Bivalvia</taxon>
        <taxon>Autobranchia</taxon>
        <taxon>Heteroconchia</taxon>
        <taxon>Palaeoheterodonta</taxon>
        <taxon>Unionida</taxon>
        <taxon>Unionoidea</taxon>
        <taxon>Unionidae</taxon>
        <taxon>Unioninae</taxon>
        <taxon>Sinanodonta</taxon>
    </lineage>
</organism>
<name>A0ABD3X8U3_SINWO</name>
<dbReference type="Pfam" id="PF04749">
    <property type="entry name" value="PLAC8"/>
    <property type="match status" value="1"/>
</dbReference>
<comment type="similarity">
    <text evidence="1">Belongs to the cornifelin family.</text>
</comment>
<evidence type="ECO:0000256" key="1">
    <source>
        <dbReference type="ARBA" id="ARBA00009024"/>
    </source>
</evidence>
<sequence length="174" mass="19916">MVTCIDVQETVTFGREPREAEWPKALSVTDYLYAWVRVSRLAYVGTIQAQPVANENTVINNQFGCNQMVNLPRNWSSGICDCTNDMQSCLLVYCCGPFYGCYLSREMEENTCLPLWHPFYLTSLRSKMRTQRNIEGNICCDHCATVWLPSCVMCQLKRELDIMRAEKILSSSSP</sequence>
<evidence type="ECO:0000313" key="2">
    <source>
        <dbReference type="EMBL" id="KAL3882530.1"/>
    </source>
</evidence>
<dbReference type="PANTHER" id="PTHR15907">
    <property type="entry name" value="DUF614 FAMILY PROTEIN-RELATED"/>
    <property type="match status" value="1"/>
</dbReference>
<gene>
    <name evidence="2" type="ORF">ACJMK2_028866</name>
</gene>
<keyword evidence="3" id="KW-1185">Reference proteome</keyword>
<dbReference type="Proteomes" id="UP001634394">
    <property type="component" value="Unassembled WGS sequence"/>
</dbReference>
<dbReference type="EMBL" id="JBJQND010000003">
    <property type="protein sequence ID" value="KAL3882530.1"/>
    <property type="molecule type" value="Genomic_DNA"/>
</dbReference>
<dbReference type="NCBIfam" id="TIGR01571">
    <property type="entry name" value="A_thal_Cys_rich"/>
    <property type="match status" value="1"/>
</dbReference>
<dbReference type="AlphaFoldDB" id="A0ABD3X8U3"/>
<dbReference type="InterPro" id="IPR006461">
    <property type="entry name" value="PLAC_motif_containing"/>
</dbReference>
<proteinExistence type="inferred from homology"/>
<protein>
    <submittedName>
        <fullName evidence="2">Uncharacterized protein</fullName>
    </submittedName>
</protein>